<keyword evidence="6 9" id="KW-1133">Transmembrane helix</keyword>
<dbReference type="EMBL" id="BMUU01000001">
    <property type="protein sequence ID" value="GGY14692.1"/>
    <property type="molecule type" value="Genomic_DNA"/>
</dbReference>
<dbReference type="InterPro" id="IPR018456">
    <property type="entry name" value="PTR2_symporter_CS"/>
</dbReference>
<dbReference type="InterPro" id="IPR050171">
    <property type="entry name" value="MFS_Transporters"/>
</dbReference>
<evidence type="ECO:0000256" key="8">
    <source>
        <dbReference type="RuleBase" id="RU003755"/>
    </source>
</evidence>
<feature type="transmembrane region" description="Helical" evidence="9">
    <location>
        <begin position="408"/>
        <end position="428"/>
    </location>
</feature>
<keyword evidence="7 9" id="KW-0472">Membrane</keyword>
<dbReference type="InterPro" id="IPR036259">
    <property type="entry name" value="MFS_trans_sf"/>
</dbReference>
<keyword evidence="5 8" id="KW-0812">Transmembrane</keyword>
<name>A0ABQ2ZJ46_9ACTN</name>
<evidence type="ECO:0000259" key="10">
    <source>
        <dbReference type="PROSITE" id="PS50850"/>
    </source>
</evidence>
<evidence type="ECO:0000313" key="12">
    <source>
        <dbReference type="Proteomes" id="UP000600946"/>
    </source>
</evidence>
<feature type="transmembrane region" description="Helical" evidence="9">
    <location>
        <begin position="342"/>
        <end position="363"/>
    </location>
</feature>
<feature type="domain" description="Major facilitator superfamily (MFS) profile" evidence="10">
    <location>
        <begin position="1"/>
        <end position="433"/>
    </location>
</feature>
<dbReference type="PANTHER" id="PTHR23517:SF15">
    <property type="entry name" value="PROTON-DEPENDENT OLIGOPEPTIDE FAMILY TRANSPORT PROTEIN"/>
    <property type="match status" value="1"/>
</dbReference>
<evidence type="ECO:0000256" key="4">
    <source>
        <dbReference type="ARBA" id="ARBA00022475"/>
    </source>
</evidence>
<evidence type="ECO:0000256" key="7">
    <source>
        <dbReference type="ARBA" id="ARBA00023136"/>
    </source>
</evidence>
<evidence type="ECO:0000256" key="1">
    <source>
        <dbReference type="ARBA" id="ARBA00004651"/>
    </source>
</evidence>
<proteinExistence type="inferred from homology"/>
<sequence length="438" mass="45531">MLALFLVDTANGLGMSAGMATALVGAYLSACYFTALPGGWLADRVLGARRAALIGGVVILLGHVSLAVDLGTWTVYTGLVLIALGTGLQKPNMTALVGKLFGSRSDQERDAAYSKFYASINIGGLLATLLVGWLGVHFGWPVAFGAAAIGMAASLVVFLTSGGLREADDRPGNPLSPAERVRVLKYTAVTVAAIAVAVVASALTGGLTLAHCLTAFSVLAVLAPVWYFTRLLRNRDIDDRGRAGIRAYVWLFASAVVFWAIFDLAASNVQLFANDHVDMLGMPSTWQAALNPIMIVLFAGVLAAVWKRVSVSAPAKFSIGLVLCGASFLLLAVAATQTTGTLRISILWLVGLYFLQTLGELFLSPTGLSISHKLAPAGMGSQLAGLFFLSASTGDAIGSQVASHLTGTTLYLALGSLAVLAGCAMAVATPRVRALIQE</sequence>
<dbReference type="InterPro" id="IPR005279">
    <property type="entry name" value="Dipep/tripep_permease"/>
</dbReference>
<feature type="transmembrane region" description="Helical" evidence="9">
    <location>
        <begin position="208"/>
        <end position="228"/>
    </location>
</feature>
<organism evidence="11 12">
    <name type="scientific">Streptomyces xanthochromogenes</name>
    <dbReference type="NCBI Taxonomy" id="67384"/>
    <lineage>
        <taxon>Bacteria</taxon>
        <taxon>Bacillati</taxon>
        <taxon>Actinomycetota</taxon>
        <taxon>Actinomycetes</taxon>
        <taxon>Kitasatosporales</taxon>
        <taxon>Streptomycetaceae</taxon>
        <taxon>Streptomyces</taxon>
    </lineage>
</organism>
<feature type="transmembrane region" description="Helical" evidence="9">
    <location>
        <begin position="248"/>
        <end position="266"/>
    </location>
</feature>
<evidence type="ECO:0000256" key="5">
    <source>
        <dbReference type="ARBA" id="ARBA00022692"/>
    </source>
</evidence>
<feature type="transmembrane region" description="Helical" evidence="9">
    <location>
        <begin position="12"/>
        <end position="35"/>
    </location>
</feature>
<dbReference type="InterPro" id="IPR020846">
    <property type="entry name" value="MFS_dom"/>
</dbReference>
<keyword evidence="12" id="KW-1185">Reference proteome</keyword>
<feature type="transmembrane region" description="Helical" evidence="9">
    <location>
        <begin position="116"/>
        <end position="136"/>
    </location>
</feature>
<dbReference type="NCBIfam" id="TIGR00924">
    <property type="entry name" value="yjdL_sub1_fam"/>
    <property type="match status" value="1"/>
</dbReference>
<feature type="transmembrane region" description="Helical" evidence="9">
    <location>
        <begin position="142"/>
        <end position="162"/>
    </location>
</feature>
<evidence type="ECO:0000256" key="3">
    <source>
        <dbReference type="ARBA" id="ARBA00022448"/>
    </source>
</evidence>
<keyword evidence="3 8" id="KW-0813">Transport</keyword>
<dbReference type="PANTHER" id="PTHR23517">
    <property type="entry name" value="RESISTANCE PROTEIN MDTM, PUTATIVE-RELATED-RELATED"/>
    <property type="match status" value="1"/>
</dbReference>
<dbReference type="SUPFAM" id="SSF103473">
    <property type="entry name" value="MFS general substrate transporter"/>
    <property type="match status" value="1"/>
</dbReference>
<comment type="subcellular location">
    <subcellularLocation>
        <location evidence="1">Cell membrane</location>
        <topology evidence="1">Multi-pass membrane protein</topology>
    </subcellularLocation>
    <subcellularLocation>
        <location evidence="8">Membrane</location>
        <topology evidence="8">Multi-pass membrane protein</topology>
    </subcellularLocation>
</comment>
<evidence type="ECO:0000313" key="11">
    <source>
        <dbReference type="EMBL" id="GGY14692.1"/>
    </source>
</evidence>
<feature type="transmembrane region" description="Helical" evidence="9">
    <location>
        <begin position="317"/>
        <end position="336"/>
    </location>
</feature>
<dbReference type="PROSITE" id="PS01023">
    <property type="entry name" value="PTR2_2"/>
    <property type="match status" value="1"/>
</dbReference>
<dbReference type="Gene3D" id="1.20.1250.20">
    <property type="entry name" value="MFS general substrate transporter like domains"/>
    <property type="match status" value="1"/>
</dbReference>
<feature type="transmembrane region" description="Helical" evidence="9">
    <location>
        <begin position="183"/>
        <end position="202"/>
    </location>
</feature>
<gene>
    <name evidence="11" type="ORF">GCM10010326_02740</name>
</gene>
<comment type="similarity">
    <text evidence="2 8">Belongs to the major facilitator superfamily. Proton-dependent oligopeptide transporter (POT/PTR) (TC 2.A.17) family.</text>
</comment>
<protein>
    <submittedName>
        <fullName evidence="11">MFS transporter</fullName>
    </submittedName>
</protein>
<dbReference type="CDD" id="cd17346">
    <property type="entry name" value="MFS_DtpA_like"/>
    <property type="match status" value="1"/>
</dbReference>
<evidence type="ECO:0000256" key="9">
    <source>
        <dbReference type="SAM" id="Phobius"/>
    </source>
</evidence>
<comment type="caution">
    <text evidence="11">The sequence shown here is derived from an EMBL/GenBank/DDBJ whole genome shotgun (WGS) entry which is preliminary data.</text>
</comment>
<evidence type="ECO:0000256" key="2">
    <source>
        <dbReference type="ARBA" id="ARBA00005982"/>
    </source>
</evidence>
<evidence type="ECO:0000256" key="6">
    <source>
        <dbReference type="ARBA" id="ARBA00022989"/>
    </source>
</evidence>
<feature type="transmembrane region" description="Helical" evidence="9">
    <location>
        <begin position="286"/>
        <end position="305"/>
    </location>
</feature>
<reference evidence="12" key="1">
    <citation type="journal article" date="2019" name="Int. J. Syst. Evol. Microbiol.">
        <title>The Global Catalogue of Microorganisms (GCM) 10K type strain sequencing project: providing services to taxonomists for standard genome sequencing and annotation.</title>
        <authorList>
            <consortium name="The Broad Institute Genomics Platform"/>
            <consortium name="The Broad Institute Genome Sequencing Center for Infectious Disease"/>
            <person name="Wu L."/>
            <person name="Ma J."/>
        </authorList>
    </citation>
    <scope>NUCLEOTIDE SEQUENCE [LARGE SCALE GENOMIC DNA]</scope>
    <source>
        <strain evidence="12">JCM 4594</strain>
    </source>
</reference>
<dbReference type="PROSITE" id="PS50850">
    <property type="entry name" value="MFS"/>
    <property type="match status" value="1"/>
</dbReference>
<dbReference type="Proteomes" id="UP000600946">
    <property type="component" value="Unassembled WGS sequence"/>
</dbReference>
<keyword evidence="4" id="KW-1003">Cell membrane</keyword>
<dbReference type="Pfam" id="PF00854">
    <property type="entry name" value="PTR2"/>
    <property type="match status" value="1"/>
</dbReference>
<accession>A0ABQ2ZJ46</accession>
<dbReference type="InterPro" id="IPR000109">
    <property type="entry name" value="POT_fam"/>
</dbReference>